<accession>A0A6J6CII3</accession>
<dbReference type="PANTHER" id="PTHR22939:SF129">
    <property type="entry name" value="SERINE PROTEASE HTRA2, MITOCHONDRIAL"/>
    <property type="match status" value="1"/>
</dbReference>
<dbReference type="Pfam" id="PF13180">
    <property type="entry name" value="PDZ_2"/>
    <property type="match status" value="1"/>
</dbReference>
<dbReference type="EMBL" id="CAEZSU010000081">
    <property type="protein sequence ID" value="CAB4551094.1"/>
    <property type="molecule type" value="Genomic_DNA"/>
</dbReference>
<protein>
    <submittedName>
        <fullName evidence="7">Unannotated protein</fullName>
    </submittedName>
</protein>
<dbReference type="Gene3D" id="2.30.42.10">
    <property type="match status" value="1"/>
</dbReference>
<keyword evidence="5" id="KW-0812">Transmembrane</keyword>
<evidence type="ECO:0000256" key="5">
    <source>
        <dbReference type="SAM" id="Phobius"/>
    </source>
</evidence>
<dbReference type="SUPFAM" id="SSF50494">
    <property type="entry name" value="Trypsin-like serine proteases"/>
    <property type="match status" value="1"/>
</dbReference>
<dbReference type="InterPro" id="IPR043504">
    <property type="entry name" value="Peptidase_S1_PA_chymotrypsin"/>
</dbReference>
<dbReference type="SMART" id="SM00228">
    <property type="entry name" value="PDZ"/>
    <property type="match status" value="1"/>
</dbReference>
<feature type="compositionally biased region" description="Basic and acidic residues" evidence="4">
    <location>
        <begin position="19"/>
        <end position="28"/>
    </location>
</feature>
<dbReference type="SUPFAM" id="SSF50156">
    <property type="entry name" value="PDZ domain-like"/>
    <property type="match status" value="1"/>
</dbReference>
<evidence type="ECO:0000256" key="2">
    <source>
        <dbReference type="ARBA" id="ARBA00022670"/>
    </source>
</evidence>
<evidence type="ECO:0000256" key="4">
    <source>
        <dbReference type="SAM" id="MobiDB-lite"/>
    </source>
</evidence>
<evidence type="ECO:0000313" key="8">
    <source>
        <dbReference type="EMBL" id="CAB4555524.1"/>
    </source>
</evidence>
<dbReference type="InterPro" id="IPR009003">
    <property type="entry name" value="Peptidase_S1_PA"/>
</dbReference>
<feature type="region of interest" description="Disordered" evidence="4">
    <location>
        <begin position="1"/>
        <end position="40"/>
    </location>
</feature>
<gene>
    <name evidence="7" type="ORF">UFOPK1495_00875</name>
    <name evidence="8" type="ORF">UFOPK1603_00176</name>
</gene>
<dbReference type="Pfam" id="PF13365">
    <property type="entry name" value="Trypsin_2"/>
    <property type="match status" value="1"/>
</dbReference>
<keyword evidence="5" id="KW-1133">Transmembrane helix</keyword>
<comment type="similarity">
    <text evidence="1">Belongs to the peptidase S1C family.</text>
</comment>
<feature type="transmembrane region" description="Helical" evidence="5">
    <location>
        <begin position="49"/>
        <end position="71"/>
    </location>
</feature>
<dbReference type="PANTHER" id="PTHR22939">
    <property type="entry name" value="SERINE PROTEASE FAMILY S1C HTRA-RELATED"/>
    <property type="match status" value="1"/>
</dbReference>
<dbReference type="GO" id="GO:0004252">
    <property type="term" value="F:serine-type endopeptidase activity"/>
    <property type="evidence" value="ECO:0007669"/>
    <property type="project" value="InterPro"/>
</dbReference>
<reference evidence="7" key="1">
    <citation type="submission" date="2020-05" db="EMBL/GenBank/DDBJ databases">
        <authorList>
            <person name="Chiriac C."/>
            <person name="Salcher M."/>
            <person name="Ghai R."/>
            <person name="Kavagutti S V."/>
        </authorList>
    </citation>
    <scope>NUCLEOTIDE SEQUENCE</scope>
</reference>
<dbReference type="PRINTS" id="PR00834">
    <property type="entry name" value="PROTEASES2C"/>
</dbReference>
<name>A0A6J6CII3_9ZZZZ</name>
<dbReference type="AlphaFoldDB" id="A0A6J6CII3"/>
<evidence type="ECO:0000313" key="7">
    <source>
        <dbReference type="EMBL" id="CAB4551094.1"/>
    </source>
</evidence>
<dbReference type="Gene3D" id="2.40.10.10">
    <property type="entry name" value="Trypsin-like serine proteases"/>
    <property type="match status" value="2"/>
</dbReference>
<evidence type="ECO:0000259" key="6">
    <source>
        <dbReference type="SMART" id="SM00228"/>
    </source>
</evidence>
<keyword evidence="3" id="KW-0378">Hydrolase</keyword>
<organism evidence="7">
    <name type="scientific">freshwater metagenome</name>
    <dbReference type="NCBI Taxonomy" id="449393"/>
    <lineage>
        <taxon>unclassified sequences</taxon>
        <taxon>metagenomes</taxon>
        <taxon>ecological metagenomes</taxon>
    </lineage>
</organism>
<dbReference type="GO" id="GO:0006508">
    <property type="term" value="P:proteolysis"/>
    <property type="evidence" value="ECO:0007669"/>
    <property type="project" value="UniProtKB-KW"/>
</dbReference>
<sequence>MPFLDDPDDDAGFVPPLPQDDRLWRHPSEMAGPNPISSRAKRRYSSRTGFFAVVAIGLIATTTGIAAFGILGSSNRAPQETEFAVGPAAEALPETALSSVAPAIVQIKVDRASSSFVVTGLIIRSDGHVVTASDPLEGARSLTVTTADGRAFNATIVGTDPADDLAVIDIEGSGLPTPSFGDINSVARGDMVFVIGRTPSDNRSWVASAIFQSVGVRLDTTDGSTLHDMIGSALDVQPPTDSAVLCTKAGEVIGLLTSRAAGATQSAALAAVPSTLALPSATNSFAHSVAWTRHVVDDIIETGSVHHGWLGVMTTDAPEGGAAIESVTRNGPADRAGLIAGDRITSLSEANLATSSALVVALRDHAANDTVTIGYVRNGVAAKTFAKLIDRS</sequence>
<feature type="domain" description="PDZ" evidence="6">
    <location>
        <begin position="308"/>
        <end position="379"/>
    </location>
</feature>
<evidence type="ECO:0000256" key="3">
    <source>
        <dbReference type="ARBA" id="ARBA00022801"/>
    </source>
</evidence>
<dbReference type="InterPro" id="IPR036034">
    <property type="entry name" value="PDZ_sf"/>
</dbReference>
<dbReference type="EMBL" id="CAEZTG010000008">
    <property type="protein sequence ID" value="CAB4555524.1"/>
    <property type="molecule type" value="Genomic_DNA"/>
</dbReference>
<dbReference type="InterPro" id="IPR001940">
    <property type="entry name" value="Peptidase_S1C"/>
</dbReference>
<keyword evidence="2" id="KW-0645">Protease</keyword>
<dbReference type="InterPro" id="IPR001478">
    <property type="entry name" value="PDZ"/>
</dbReference>
<feature type="compositionally biased region" description="Acidic residues" evidence="4">
    <location>
        <begin position="1"/>
        <end position="11"/>
    </location>
</feature>
<keyword evidence="5" id="KW-0472">Membrane</keyword>
<proteinExistence type="inferred from homology"/>
<evidence type="ECO:0000256" key="1">
    <source>
        <dbReference type="ARBA" id="ARBA00010541"/>
    </source>
</evidence>